<reference evidence="8" key="2">
    <citation type="submission" date="2025-08" db="UniProtKB">
        <authorList>
            <consortium name="RefSeq"/>
        </authorList>
    </citation>
    <scope>IDENTIFICATION</scope>
    <source>
        <tissue evidence="8">Etiolated seedlings</tissue>
    </source>
</reference>
<dbReference type="STRING" id="3827.A0A1S2YWF4"/>
<dbReference type="AlphaFoldDB" id="A0A1S2YWF4"/>
<dbReference type="Gene3D" id="3.50.50.60">
    <property type="entry name" value="FAD/NAD(P)-binding domain"/>
    <property type="match status" value="2"/>
</dbReference>
<dbReference type="GeneID" id="101505076"/>
<dbReference type="GO" id="GO:0004499">
    <property type="term" value="F:N,N-dimethylaniline monooxygenase activity"/>
    <property type="evidence" value="ECO:0007669"/>
    <property type="project" value="InterPro"/>
</dbReference>
<keyword evidence="5 6" id="KW-0560">Oxidoreductase</keyword>
<dbReference type="GO" id="GO:0050661">
    <property type="term" value="F:NADP binding"/>
    <property type="evidence" value="ECO:0007669"/>
    <property type="project" value="InterPro"/>
</dbReference>
<protein>
    <recommendedName>
        <fullName evidence="6">Flavin-containing monooxygenase</fullName>
        <ecNumber evidence="6">1.-.-.-</ecNumber>
    </recommendedName>
</protein>
<name>A0A1S2YWF4_CICAR</name>
<dbReference type="PaxDb" id="3827-XP_004511004.1"/>
<evidence type="ECO:0000256" key="3">
    <source>
        <dbReference type="ARBA" id="ARBA00022827"/>
    </source>
</evidence>
<dbReference type="PRINTS" id="PR00370">
    <property type="entry name" value="FMOXYGENASE"/>
</dbReference>
<keyword evidence="3 6" id="KW-0274">FAD</keyword>
<dbReference type="PIRSF" id="PIRSF000332">
    <property type="entry name" value="FMO"/>
    <property type="match status" value="1"/>
</dbReference>
<dbReference type="InterPro" id="IPR020946">
    <property type="entry name" value="Flavin_mOase-like"/>
</dbReference>
<gene>
    <name evidence="8" type="primary">LOC101505076</name>
</gene>
<evidence type="ECO:0000313" key="8">
    <source>
        <dbReference type="RefSeq" id="XP_004511004.1"/>
    </source>
</evidence>
<dbReference type="InterPro" id="IPR036188">
    <property type="entry name" value="FAD/NAD-bd_sf"/>
</dbReference>
<dbReference type="RefSeq" id="XP_004511004.1">
    <property type="nucleotide sequence ID" value="XM_004510947.3"/>
</dbReference>
<reference evidence="7" key="1">
    <citation type="journal article" date="2013" name="Nat. Biotechnol.">
        <title>Draft genome sequence of chickpea (Cicer arietinum) provides a resource for trait improvement.</title>
        <authorList>
            <person name="Varshney R.K."/>
            <person name="Song C."/>
            <person name="Saxena R.K."/>
            <person name="Azam S."/>
            <person name="Yu S."/>
            <person name="Sharpe A.G."/>
            <person name="Cannon S."/>
            <person name="Baek J."/>
            <person name="Rosen B.D."/>
            <person name="Tar'an B."/>
            <person name="Millan T."/>
            <person name="Zhang X."/>
            <person name="Ramsay L.D."/>
            <person name="Iwata A."/>
            <person name="Wang Y."/>
            <person name="Nelson W."/>
            <person name="Farmer A.D."/>
            <person name="Gaur P.M."/>
            <person name="Soderlund C."/>
            <person name="Penmetsa R.V."/>
            <person name="Xu C."/>
            <person name="Bharti A.K."/>
            <person name="He W."/>
            <person name="Winter P."/>
            <person name="Zhao S."/>
            <person name="Hane J.K."/>
            <person name="Carrasquilla-Garcia N."/>
            <person name="Condie J.A."/>
            <person name="Upadhyaya H.D."/>
            <person name="Luo M.C."/>
            <person name="Thudi M."/>
            <person name="Gowda C.L."/>
            <person name="Singh N.P."/>
            <person name="Lichtenzveig J."/>
            <person name="Gali K.K."/>
            <person name="Rubio J."/>
            <person name="Nadarajan N."/>
            <person name="Dolezel J."/>
            <person name="Bansal K.C."/>
            <person name="Xu X."/>
            <person name="Edwards D."/>
            <person name="Zhang G."/>
            <person name="Kahl G."/>
            <person name="Gil J."/>
            <person name="Singh K.B."/>
            <person name="Datta S.K."/>
            <person name="Jackson S.A."/>
            <person name="Wang J."/>
            <person name="Cook D.R."/>
        </authorList>
    </citation>
    <scope>NUCLEOTIDE SEQUENCE [LARGE SCALE GENOMIC DNA]</scope>
    <source>
        <strain evidence="7">cv. CDC Frontier</strain>
    </source>
</reference>
<keyword evidence="7" id="KW-1185">Reference proteome</keyword>
<keyword evidence="4" id="KW-0521">NADP</keyword>
<comment type="similarity">
    <text evidence="1 6">Belongs to the FMO family.</text>
</comment>
<evidence type="ECO:0000313" key="7">
    <source>
        <dbReference type="Proteomes" id="UP000087171"/>
    </source>
</evidence>
<dbReference type="InterPro" id="IPR000960">
    <property type="entry name" value="Flavin_mOase"/>
</dbReference>
<evidence type="ECO:0000256" key="4">
    <source>
        <dbReference type="ARBA" id="ARBA00022857"/>
    </source>
</evidence>
<evidence type="ECO:0000256" key="2">
    <source>
        <dbReference type="ARBA" id="ARBA00022630"/>
    </source>
</evidence>
<evidence type="ECO:0000256" key="6">
    <source>
        <dbReference type="RuleBase" id="RU361177"/>
    </source>
</evidence>
<dbReference type="OrthoDB" id="66881at2759"/>
<dbReference type="KEGG" id="cam:101505076"/>
<dbReference type="Proteomes" id="UP000087171">
    <property type="component" value="Chromosome Ca7"/>
</dbReference>
<organism evidence="7 8">
    <name type="scientific">Cicer arietinum</name>
    <name type="common">Chickpea</name>
    <name type="synonym">Garbanzo</name>
    <dbReference type="NCBI Taxonomy" id="3827"/>
    <lineage>
        <taxon>Eukaryota</taxon>
        <taxon>Viridiplantae</taxon>
        <taxon>Streptophyta</taxon>
        <taxon>Embryophyta</taxon>
        <taxon>Tracheophyta</taxon>
        <taxon>Spermatophyta</taxon>
        <taxon>Magnoliopsida</taxon>
        <taxon>eudicotyledons</taxon>
        <taxon>Gunneridae</taxon>
        <taxon>Pentapetalae</taxon>
        <taxon>rosids</taxon>
        <taxon>fabids</taxon>
        <taxon>Fabales</taxon>
        <taxon>Fabaceae</taxon>
        <taxon>Papilionoideae</taxon>
        <taxon>50 kb inversion clade</taxon>
        <taxon>NPAAA clade</taxon>
        <taxon>Hologalegina</taxon>
        <taxon>IRL clade</taxon>
        <taxon>Cicereae</taxon>
        <taxon>Cicer</taxon>
    </lineage>
</organism>
<sequence>MNRSVKVAVIGAGVSGLVVARELKRQHHNVVVFEQNDRIGGNWIYNPKTESDPLSLNPNRETVHSSLYISLRTNLPRQLMSFRDYPFSKSESDPRTFPGHDEVLRFLDRFADEFGIIELTRFGAKVVRVERGEEGWMIEWWSRGSGLVTREVFEAVVVCSGHNSSPRVLEIPGKENWRGYQMHSHNYRVPQPFQDQIVLLVGYGPSAFDILVDILPVAKEIHIAVKENPFGVKFENVKYHDMVKCVNEDGSIAFQDGSSIFADTIIQCTGYKYYFPFLETNGIVTVEEKCVGPLYKHIFPPSLAPSLSFIGIIEKEPLFSIVELQATWVARVLSGNILLPTEEEMLESVQDIYREMEKKGLPKRYYLIKFVWQSEYKNWLAAQIGLPPLEEWRENMLKECIKKLIETPTKYRDQWDDAYWNAIIQTTPTP</sequence>
<keyword evidence="2 6" id="KW-0285">Flavoprotein</keyword>
<dbReference type="Pfam" id="PF00743">
    <property type="entry name" value="FMO-like"/>
    <property type="match status" value="2"/>
</dbReference>
<dbReference type="GO" id="GO:0050660">
    <property type="term" value="F:flavin adenine dinucleotide binding"/>
    <property type="evidence" value="ECO:0007669"/>
    <property type="project" value="InterPro"/>
</dbReference>
<proteinExistence type="inferred from homology"/>
<dbReference type="SUPFAM" id="SSF51905">
    <property type="entry name" value="FAD/NAD(P)-binding domain"/>
    <property type="match status" value="2"/>
</dbReference>
<dbReference type="EC" id="1.-.-.-" evidence="6"/>
<evidence type="ECO:0000256" key="1">
    <source>
        <dbReference type="ARBA" id="ARBA00009183"/>
    </source>
</evidence>
<comment type="cofactor">
    <cofactor evidence="6">
        <name>FAD</name>
        <dbReference type="ChEBI" id="CHEBI:57692"/>
    </cofactor>
</comment>
<accession>A0A1S2YWF4</accession>
<keyword evidence="6" id="KW-0503">Monooxygenase</keyword>
<dbReference type="PANTHER" id="PTHR23023">
    <property type="entry name" value="DIMETHYLANILINE MONOOXYGENASE"/>
    <property type="match status" value="1"/>
</dbReference>
<evidence type="ECO:0000256" key="5">
    <source>
        <dbReference type="ARBA" id="ARBA00023002"/>
    </source>
</evidence>
<dbReference type="eggNOG" id="KOG1399">
    <property type="taxonomic scope" value="Eukaryota"/>
</dbReference>
<dbReference type="InterPro" id="IPR050346">
    <property type="entry name" value="FMO-like"/>
</dbReference>